<keyword evidence="4" id="KW-1185">Reference proteome</keyword>
<dbReference type="Gene3D" id="2.170.270.10">
    <property type="entry name" value="SET domain"/>
    <property type="match status" value="1"/>
</dbReference>
<dbReference type="PROSITE" id="PS50280">
    <property type="entry name" value="SET"/>
    <property type="match status" value="1"/>
</dbReference>
<dbReference type="STRING" id="759272.G0SCY3"/>
<dbReference type="CDD" id="cd20071">
    <property type="entry name" value="SET_SMYD"/>
    <property type="match status" value="1"/>
</dbReference>
<dbReference type="HOGENOM" id="CLU_882783_0_0_1"/>
<evidence type="ECO:0000256" key="1">
    <source>
        <dbReference type="SAM" id="MobiDB-lite"/>
    </source>
</evidence>
<reference evidence="3 4" key="1">
    <citation type="journal article" date="2011" name="Cell">
        <title>Insight into structure and assembly of the nuclear pore complex by utilizing the genome of a eukaryotic thermophile.</title>
        <authorList>
            <person name="Amlacher S."/>
            <person name="Sarges P."/>
            <person name="Flemming D."/>
            <person name="van Noort V."/>
            <person name="Kunze R."/>
            <person name="Devos D.P."/>
            <person name="Arumugam M."/>
            <person name="Bork P."/>
            <person name="Hurt E."/>
        </authorList>
    </citation>
    <scope>NUCLEOTIDE SEQUENCE [LARGE SCALE GENOMIC DNA]</scope>
    <source>
        <strain evidence="4">DSM 1495 / CBS 144.50 / IMI 039719</strain>
    </source>
</reference>
<dbReference type="InterPro" id="IPR001214">
    <property type="entry name" value="SET_dom"/>
</dbReference>
<dbReference type="Pfam" id="PF00856">
    <property type="entry name" value="SET"/>
    <property type="match status" value="1"/>
</dbReference>
<feature type="compositionally biased region" description="Polar residues" evidence="1">
    <location>
        <begin position="52"/>
        <end position="61"/>
    </location>
</feature>
<dbReference type="AlphaFoldDB" id="G0SCY3"/>
<feature type="compositionally biased region" description="Polar residues" evidence="1">
    <location>
        <begin position="69"/>
        <end position="83"/>
    </location>
</feature>
<feature type="region of interest" description="Disordered" evidence="1">
    <location>
        <begin position="36"/>
        <end position="140"/>
    </location>
</feature>
<sequence>MKETWGPDIEDTIIWARNKCNQGLKYSDVLEAAAPRSTAWGSSTVTPPAAQTDRSTSNSSVPERRFKGESNSWGTPDNQSASNREVKKTGKNKKQHGSLRHKYATDPAATYSSQQDSDEDWYDKRCIPRTPPPTPAIPSEYIHIRPSDLGGLGIFAARPLKRGDRILVEKPLLRTTNFRFMMDFCNLSKSDKASFMRLHGSHGMLFERIESIRQRNAFKVRGGIAIFKIASRFNHACPPVRNVQYEFDEERGEIVFMVCHDEIPVGTELLINYGGSPEELYRTYGFICRCGGCKSLTEEELRILRGEVFDPAAGW</sequence>
<dbReference type="PANTHER" id="PTHR47332:SF4">
    <property type="entry name" value="SET DOMAIN-CONTAINING PROTEIN 5"/>
    <property type="match status" value="1"/>
</dbReference>
<dbReference type="EMBL" id="GL988045">
    <property type="protein sequence ID" value="EGS19254.1"/>
    <property type="molecule type" value="Genomic_DNA"/>
</dbReference>
<dbReference type="KEGG" id="cthr:CTHT_0058800"/>
<feature type="compositionally biased region" description="Basic residues" evidence="1">
    <location>
        <begin position="89"/>
        <end position="102"/>
    </location>
</feature>
<dbReference type="Proteomes" id="UP000008066">
    <property type="component" value="Unassembled WGS sequence"/>
</dbReference>
<accession>G0SCY3</accession>
<dbReference type="InterPro" id="IPR053185">
    <property type="entry name" value="SET_domain_protein"/>
</dbReference>
<dbReference type="eggNOG" id="ENOG502SBR1">
    <property type="taxonomic scope" value="Eukaryota"/>
</dbReference>
<dbReference type="OrthoDB" id="3180714at2759"/>
<evidence type="ECO:0000259" key="2">
    <source>
        <dbReference type="PROSITE" id="PS50280"/>
    </source>
</evidence>
<evidence type="ECO:0000313" key="3">
    <source>
        <dbReference type="EMBL" id="EGS19254.1"/>
    </source>
</evidence>
<dbReference type="PANTHER" id="PTHR47332">
    <property type="entry name" value="SET DOMAIN-CONTAINING PROTEIN 5"/>
    <property type="match status" value="1"/>
</dbReference>
<name>G0SCY3_CHATD</name>
<dbReference type="SUPFAM" id="SSF82199">
    <property type="entry name" value="SET domain"/>
    <property type="match status" value="1"/>
</dbReference>
<protein>
    <submittedName>
        <fullName evidence="3">SET (Su(Var)3-9, enhancer-of-zeste, trithorax) domain-containing protein</fullName>
    </submittedName>
</protein>
<proteinExistence type="predicted"/>
<dbReference type="RefSeq" id="XP_006696199.1">
    <property type="nucleotide sequence ID" value="XM_006696136.1"/>
</dbReference>
<dbReference type="SMART" id="SM00317">
    <property type="entry name" value="SET"/>
    <property type="match status" value="1"/>
</dbReference>
<feature type="domain" description="SET" evidence="2">
    <location>
        <begin position="140"/>
        <end position="274"/>
    </location>
</feature>
<organism evidence="4">
    <name type="scientific">Chaetomium thermophilum (strain DSM 1495 / CBS 144.50 / IMI 039719)</name>
    <name type="common">Thermochaetoides thermophila</name>
    <dbReference type="NCBI Taxonomy" id="759272"/>
    <lineage>
        <taxon>Eukaryota</taxon>
        <taxon>Fungi</taxon>
        <taxon>Dikarya</taxon>
        <taxon>Ascomycota</taxon>
        <taxon>Pezizomycotina</taxon>
        <taxon>Sordariomycetes</taxon>
        <taxon>Sordariomycetidae</taxon>
        <taxon>Sordariales</taxon>
        <taxon>Chaetomiaceae</taxon>
        <taxon>Thermochaetoides</taxon>
    </lineage>
</organism>
<dbReference type="InterPro" id="IPR046341">
    <property type="entry name" value="SET_dom_sf"/>
</dbReference>
<dbReference type="GeneID" id="18259918"/>
<evidence type="ECO:0000313" key="4">
    <source>
        <dbReference type="Proteomes" id="UP000008066"/>
    </source>
</evidence>
<gene>
    <name evidence="3" type="ORF">CTHT_0058800</name>
</gene>